<gene>
    <name evidence="10 11" type="primary">plsY</name>
    <name evidence="11" type="ORF">NCTC10179_00568</name>
</gene>
<feature type="transmembrane region" description="Helical" evidence="10">
    <location>
        <begin position="95"/>
        <end position="115"/>
    </location>
</feature>
<protein>
    <recommendedName>
        <fullName evidence="10">Glycerol-3-phosphate acyltransferase</fullName>
    </recommendedName>
    <alternativeName>
        <fullName evidence="10">Acyl-PO4 G3P acyltransferase</fullName>
    </alternativeName>
    <alternativeName>
        <fullName evidence="10">Acyl-phosphate--glycerol-3-phosphate acyltransferase</fullName>
    </alternativeName>
    <alternativeName>
        <fullName evidence="10">G3P acyltransferase</fullName>
        <shortName evidence="10">GPAT</shortName>
        <ecNumber evidence="10">2.3.1.275</ecNumber>
    </alternativeName>
    <alternativeName>
        <fullName evidence="10">Lysophosphatidic acid synthase</fullName>
        <shortName evidence="10">LPA synthase</shortName>
    </alternativeName>
</protein>
<dbReference type="Pfam" id="PF02660">
    <property type="entry name" value="G3P_acyltransf"/>
    <property type="match status" value="1"/>
</dbReference>
<comment type="subcellular location">
    <subcellularLocation>
        <location evidence="10">Cell membrane</location>
        <topology evidence="10">Multi-pass membrane protein</topology>
    </subcellularLocation>
</comment>
<keyword evidence="1 10" id="KW-1003">Cell membrane</keyword>
<dbReference type="EMBL" id="LR215039">
    <property type="protein sequence ID" value="VEU76389.1"/>
    <property type="molecule type" value="Genomic_DNA"/>
</dbReference>
<organism evidence="11 12">
    <name type="scientific">Mycoplasmopsis columboralis</name>
    <dbReference type="NCBI Taxonomy" id="171282"/>
    <lineage>
        <taxon>Bacteria</taxon>
        <taxon>Bacillati</taxon>
        <taxon>Mycoplasmatota</taxon>
        <taxon>Mycoplasmoidales</taxon>
        <taxon>Metamycoplasmataceae</taxon>
        <taxon>Mycoplasmopsis</taxon>
    </lineage>
</organism>
<dbReference type="AlphaFoldDB" id="A0A449B730"/>
<dbReference type="Proteomes" id="UP000289497">
    <property type="component" value="Chromosome"/>
</dbReference>
<evidence type="ECO:0000313" key="12">
    <source>
        <dbReference type="Proteomes" id="UP000289497"/>
    </source>
</evidence>
<dbReference type="HAMAP" id="MF_01043">
    <property type="entry name" value="PlsY"/>
    <property type="match status" value="1"/>
</dbReference>
<evidence type="ECO:0000256" key="6">
    <source>
        <dbReference type="ARBA" id="ARBA00023098"/>
    </source>
</evidence>
<dbReference type="GO" id="GO:0005886">
    <property type="term" value="C:plasma membrane"/>
    <property type="evidence" value="ECO:0007669"/>
    <property type="project" value="UniProtKB-SubCell"/>
</dbReference>
<comment type="similarity">
    <text evidence="10">Belongs to the PlsY family.</text>
</comment>
<dbReference type="RefSeq" id="WP_051616973.1">
    <property type="nucleotide sequence ID" value="NZ_LR215039.1"/>
</dbReference>
<proteinExistence type="inferred from homology"/>
<dbReference type="PANTHER" id="PTHR30309:SF0">
    <property type="entry name" value="GLYCEROL-3-PHOSPHATE ACYLTRANSFERASE-RELATED"/>
    <property type="match status" value="1"/>
</dbReference>
<sequence length="225" mass="24881">MNLIVFYSIVANLSALLLGYLWGSLNTSIILSKKYKNDDVRNHYSKNAGATNSLRAFGKKFAFVVLIIDIAKTVLAVYSAYFISYAWQSNYSQIVFFPILAGVGTVFGHVFPVFFDFKGGKAVACSVGLLISINITLFFIAALIFFGSLYLKKMVSLSSILTATVMIALMYVPWIVTGILAVTAGQNNPYWWINSLIATVSLILLIISHHSNIKRLLKGQESKIK</sequence>
<dbReference type="UniPathway" id="UPA00085"/>
<keyword evidence="2 10" id="KW-0444">Lipid biosynthesis</keyword>
<keyword evidence="11" id="KW-0012">Acyltransferase</keyword>
<evidence type="ECO:0000256" key="10">
    <source>
        <dbReference type="HAMAP-Rule" id="MF_01043"/>
    </source>
</evidence>
<dbReference type="NCBIfam" id="TIGR00023">
    <property type="entry name" value="glycerol-3-phosphate 1-O-acyltransferase PlsY"/>
    <property type="match status" value="1"/>
</dbReference>
<evidence type="ECO:0000256" key="5">
    <source>
        <dbReference type="ARBA" id="ARBA00022989"/>
    </source>
</evidence>
<evidence type="ECO:0000256" key="8">
    <source>
        <dbReference type="ARBA" id="ARBA00023209"/>
    </source>
</evidence>
<evidence type="ECO:0000256" key="7">
    <source>
        <dbReference type="ARBA" id="ARBA00023136"/>
    </source>
</evidence>
<feature type="transmembrane region" description="Helical" evidence="10">
    <location>
        <begin position="127"/>
        <end position="151"/>
    </location>
</feature>
<evidence type="ECO:0000256" key="1">
    <source>
        <dbReference type="ARBA" id="ARBA00022475"/>
    </source>
</evidence>
<feature type="transmembrane region" description="Helical" evidence="10">
    <location>
        <begin position="5"/>
        <end position="23"/>
    </location>
</feature>
<evidence type="ECO:0000256" key="2">
    <source>
        <dbReference type="ARBA" id="ARBA00022516"/>
    </source>
</evidence>
<dbReference type="EC" id="2.3.1.275" evidence="10"/>
<keyword evidence="4 10" id="KW-0812">Transmembrane</keyword>
<evidence type="ECO:0000256" key="3">
    <source>
        <dbReference type="ARBA" id="ARBA00022679"/>
    </source>
</evidence>
<keyword evidence="9 10" id="KW-1208">Phospholipid metabolism</keyword>
<keyword evidence="12" id="KW-1185">Reference proteome</keyword>
<feature type="transmembrane region" description="Helical" evidence="10">
    <location>
        <begin position="163"/>
        <end position="184"/>
    </location>
</feature>
<feature type="transmembrane region" description="Helical" evidence="10">
    <location>
        <begin position="190"/>
        <end position="208"/>
    </location>
</feature>
<accession>A0A449B730</accession>
<name>A0A449B730_9BACT</name>
<dbReference type="GO" id="GO:0008654">
    <property type="term" value="P:phospholipid biosynthetic process"/>
    <property type="evidence" value="ECO:0007669"/>
    <property type="project" value="UniProtKB-UniRule"/>
</dbReference>
<reference evidence="11 12" key="1">
    <citation type="submission" date="2019-01" db="EMBL/GenBank/DDBJ databases">
        <authorList>
            <consortium name="Pathogen Informatics"/>
        </authorList>
    </citation>
    <scope>NUCLEOTIDE SEQUENCE [LARGE SCALE GENOMIC DNA]</scope>
    <source>
        <strain evidence="11 12">NCTC10179</strain>
    </source>
</reference>
<dbReference type="PANTHER" id="PTHR30309">
    <property type="entry name" value="INNER MEMBRANE PROTEIN YGIH"/>
    <property type="match status" value="1"/>
</dbReference>
<keyword evidence="6 10" id="KW-0443">Lipid metabolism</keyword>
<evidence type="ECO:0000256" key="4">
    <source>
        <dbReference type="ARBA" id="ARBA00022692"/>
    </source>
</evidence>
<evidence type="ECO:0000256" key="9">
    <source>
        <dbReference type="ARBA" id="ARBA00023264"/>
    </source>
</evidence>
<dbReference type="GO" id="GO:0043772">
    <property type="term" value="F:acyl-phosphate glycerol-3-phosphate acyltransferase activity"/>
    <property type="evidence" value="ECO:0007669"/>
    <property type="project" value="UniProtKB-UniRule"/>
</dbReference>
<comment type="pathway">
    <text evidence="10">Lipid metabolism; phospholipid metabolism.</text>
</comment>
<comment type="subunit">
    <text evidence="10">Probably interacts with PlsX.</text>
</comment>
<dbReference type="SMART" id="SM01207">
    <property type="entry name" value="G3P_acyltransf"/>
    <property type="match status" value="1"/>
</dbReference>
<keyword evidence="5 10" id="KW-1133">Transmembrane helix</keyword>
<dbReference type="OrthoDB" id="9777124at2"/>
<dbReference type="KEGG" id="mcou:NCTC10179_00568"/>
<keyword evidence="8 10" id="KW-0594">Phospholipid biosynthesis</keyword>
<comment type="function">
    <text evidence="10">Catalyzes the transfer of an acyl group from acyl-phosphate (acyl-PO(4)) to glycerol-3-phosphate (G3P) to form lysophosphatidic acid (LPA). This enzyme utilizes acyl-phosphate as fatty acyl donor, but not acyl-CoA or acyl-ACP.</text>
</comment>
<comment type="catalytic activity">
    <reaction evidence="10">
        <text>an acyl phosphate + sn-glycerol 3-phosphate = a 1-acyl-sn-glycero-3-phosphate + phosphate</text>
        <dbReference type="Rhea" id="RHEA:34075"/>
        <dbReference type="ChEBI" id="CHEBI:43474"/>
        <dbReference type="ChEBI" id="CHEBI:57597"/>
        <dbReference type="ChEBI" id="CHEBI:57970"/>
        <dbReference type="ChEBI" id="CHEBI:59918"/>
        <dbReference type="EC" id="2.3.1.275"/>
    </reaction>
</comment>
<dbReference type="InterPro" id="IPR003811">
    <property type="entry name" value="G3P_acylTferase_PlsY"/>
</dbReference>
<keyword evidence="7 10" id="KW-0472">Membrane</keyword>
<feature type="transmembrane region" description="Helical" evidence="10">
    <location>
        <begin position="61"/>
        <end position="83"/>
    </location>
</feature>
<evidence type="ECO:0000313" key="11">
    <source>
        <dbReference type="EMBL" id="VEU76389.1"/>
    </source>
</evidence>
<keyword evidence="3 10" id="KW-0808">Transferase</keyword>